<name>A0A7C0XBN1_UNCW3</name>
<feature type="binding site" evidence="15">
    <location>
        <position position="19"/>
    </location>
    <ligand>
        <name>Mg(2+)</name>
        <dbReference type="ChEBI" id="CHEBI:18420"/>
        <label>2</label>
    </ligand>
</feature>
<keyword evidence="6 14" id="KW-0547">Nucleotide-binding</keyword>
<dbReference type="PANTHER" id="PTHR43185:SF1">
    <property type="entry name" value="FE(2+) TRANSPORTER FEOB"/>
    <property type="match status" value="1"/>
</dbReference>
<dbReference type="NCBIfam" id="TIGR00437">
    <property type="entry name" value="feoB"/>
    <property type="match status" value="1"/>
</dbReference>
<dbReference type="InterPro" id="IPR005225">
    <property type="entry name" value="Small_GTP-bd"/>
</dbReference>
<dbReference type="InterPro" id="IPR027417">
    <property type="entry name" value="P-loop_NTPase"/>
</dbReference>
<feature type="binding site" evidence="15">
    <location>
        <position position="23"/>
    </location>
    <ligand>
        <name>Mg(2+)</name>
        <dbReference type="ChEBI" id="CHEBI:18420"/>
        <label>2</label>
    </ligand>
</feature>
<dbReference type="GO" id="GO:0015093">
    <property type="term" value="F:ferrous iron transmembrane transporter activity"/>
    <property type="evidence" value="ECO:0007669"/>
    <property type="project" value="UniProtKB-UniRule"/>
</dbReference>
<dbReference type="AlphaFoldDB" id="A0A7C0XBN1"/>
<evidence type="ECO:0000313" key="18">
    <source>
        <dbReference type="EMBL" id="HDM90667.1"/>
    </source>
</evidence>
<keyword evidence="8 16" id="KW-0408">Iron</keyword>
<comment type="caution">
    <text evidence="18">The sequence shown here is derived from an EMBL/GenBank/DDBJ whole genome shotgun (WGS) entry which is preliminary data.</text>
</comment>
<keyword evidence="15" id="KW-0460">Magnesium</keyword>
<dbReference type="CDD" id="cd01879">
    <property type="entry name" value="FeoB"/>
    <property type="match status" value="1"/>
</dbReference>
<evidence type="ECO:0000256" key="16">
    <source>
        <dbReference type="RuleBase" id="RU362098"/>
    </source>
</evidence>
<feature type="transmembrane region" description="Helical" evidence="16">
    <location>
        <begin position="505"/>
        <end position="526"/>
    </location>
</feature>
<dbReference type="InterPro" id="IPR041069">
    <property type="entry name" value="FeoB_Cyto"/>
</dbReference>
<gene>
    <name evidence="18" type="primary">feoB</name>
    <name evidence="18" type="ORF">ENG67_05650</name>
</gene>
<keyword evidence="3" id="KW-1003">Cell membrane</keyword>
<feature type="transmembrane region" description="Helical" evidence="16">
    <location>
        <begin position="451"/>
        <end position="472"/>
    </location>
</feature>
<accession>A0A7C0XBN1</accession>
<dbReference type="InterPro" id="IPR050860">
    <property type="entry name" value="FeoB_GTPase"/>
</dbReference>
<reference evidence="18" key="1">
    <citation type="journal article" date="2020" name="mSystems">
        <title>Genome- and Community-Level Interaction Insights into Carbon Utilization and Element Cycling Functions of Hydrothermarchaeota in Hydrothermal Sediment.</title>
        <authorList>
            <person name="Zhou Z."/>
            <person name="Liu Y."/>
            <person name="Xu W."/>
            <person name="Pan J."/>
            <person name="Luo Z.H."/>
            <person name="Li M."/>
        </authorList>
    </citation>
    <scope>NUCLEOTIDE SEQUENCE [LARGE SCALE GENOMIC DNA]</scope>
    <source>
        <strain evidence="18">HyVt-237</strain>
    </source>
</reference>
<sequence length="636" mass="70655">MLKIALVGQPNSGKSTLFNVIAGFKANTSNLPGTTVTFTESRVNIGGRIADVVDLPGTYSLSTGDLAELETLKYLIENDIDVVINVIDASLLSRSLELTLELLDLGLPTVVALNMMDEAERKGIEIDVDKLSEMLGVPVVPVIAVHGKGIKKLFEAVFETARKNTVPRVIRYPAPVEEKIREMEDSISEELARKLKVTRRFLAVKLLEGDEFFLKKVKEEFPDIENFARTSLKELEEKRGIPADQVLHSERHNLAMCIFEKTARIKRKKGPTVEEKIDRVVMHHFWGYPIMALVLLLFFYLIFSIGGPLEEFFLGPLDALRDRLSGSMGSGLLLNLIDGFLQGIEGGLAVVLPYFVPLVFLMSFLEDLGYLPRIAFLLDTFMHKIGLHGKSVIPFIVGYGCNVPSITATRILESPRDRILTALLIPFIPCSAKTTVILALVAFYLGPLWALGLYVTNIFVVAILGRVISGFFPTPSPGLILEIPSYKLPSMKVTFLKTWLHLKTFINFAWPILIVGSIIMGFLQFLKVDLLINAFFAPLTRGILNLPGEVATTLIFGILRKELSLIMLFQALGTSHVSDILTTKQILTFTVFVIYYIPCLSTLAMLWREFGKKIALLSALLNTGVATLLAFLVRIL</sequence>
<dbReference type="InterPro" id="IPR030389">
    <property type="entry name" value="G_FEOB_dom"/>
</dbReference>
<proteinExistence type="inferred from homology"/>
<dbReference type="NCBIfam" id="TIGR00231">
    <property type="entry name" value="small_GTP"/>
    <property type="match status" value="1"/>
</dbReference>
<evidence type="ECO:0000256" key="1">
    <source>
        <dbReference type="ARBA" id="ARBA00004651"/>
    </source>
</evidence>
<dbReference type="InterPro" id="IPR011642">
    <property type="entry name" value="Gate_dom"/>
</dbReference>
<keyword evidence="5 16" id="KW-0812">Transmembrane</keyword>
<evidence type="ECO:0000256" key="5">
    <source>
        <dbReference type="ARBA" id="ARBA00022692"/>
    </source>
</evidence>
<evidence type="ECO:0000256" key="4">
    <source>
        <dbReference type="ARBA" id="ARBA00022496"/>
    </source>
</evidence>
<dbReference type="Pfam" id="PF02421">
    <property type="entry name" value="FeoB_N"/>
    <property type="match status" value="1"/>
</dbReference>
<keyword evidence="4 16" id="KW-0410">Iron transport</keyword>
<dbReference type="Pfam" id="PF07670">
    <property type="entry name" value="Gate"/>
    <property type="match status" value="2"/>
</dbReference>
<comment type="subcellular location">
    <subcellularLocation>
        <location evidence="16">Cell inner membrane</location>
        <topology evidence="16">Multi-pass membrane protein</topology>
    </subcellularLocation>
    <subcellularLocation>
        <location evidence="1">Cell membrane</location>
        <topology evidence="1">Multi-pass membrane protein</topology>
    </subcellularLocation>
</comment>
<feature type="transmembrane region" description="Helical" evidence="16">
    <location>
        <begin position="419"/>
        <end position="445"/>
    </location>
</feature>
<evidence type="ECO:0000256" key="2">
    <source>
        <dbReference type="ARBA" id="ARBA00022448"/>
    </source>
</evidence>
<dbReference type="Pfam" id="PF17910">
    <property type="entry name" value="FeoB_Cyto"/>
    <property type="match status" value="1"/>
</dbReference>
<feature type="binding site" evidence="14">
    <location>
        <begin position="8"/>
        <end position="15"/>
    </location>
    <ligand>
        <name>GTP</name>
        <dbReference type="ChEBI" id="CHEBI:37565"/>
        <label>1</label>
    </ligand>
</feature>
<evidence type="ECO:0000256" key="6">
    <source>
        <dbReference type="ARBA" id="ARBA00022741"/>
    </source>
</evidence>
<dbReference type="Proteomes" id="UP000885931">
    <property type="component" value="Unassembled WGS sequence"/>
</dbReference>
<dbReference type="Gene3D" id="1.10.287.1770">
    <property type="match status" value="1"/>
</dbReference>
<keyword evidence="10 14" id="KW-0342">GTP-binding</keyword>
<evidence type="ECO:0000256" key="14">
    <source>
        <dbReference type="PIRSR" id="PIRSR603373-1"/>
    </source>
</evidence>
<dbReference type="Pfam" id="PF07664">
    <property type="entry name" value="FeoB_C"/>
    <property type="match status" value="1"/>
</dbReference>
<dbReference type="PANTHER" id="PTHR43185">
    <property type="entry name" value="FERROUS IRON TRANSPORT PROTEIN B"/>
    <property type="match status" value="1"/>
</dbReference>
<comment type="similarity">
    <text evidence="16">Belongs to the TRAFAC class TrmE-Era-EngA-EngB-Septin-like GTPase superfamily. FeoB GTPase (TC 9.A.8) family.</text>
</comment>
<evidence type="ECO:0000256" key="8">
    <source>
        <dbReference type="ARBA" id="ARBA00023004"/>
    </source>
</evidence>
<keyword evidence="11 16" id="KW-0472">Membrane</keyword>
<dbReference type="GO" id="GO:0005525">
    <property type="term" value="F:GTP binding"/>
    <property type="evidence" value="ECO:0007669"/>
    <property type="project" value="UniProtKB-KW"/>
</dbReference>
<dbReference type="EMBL" id="DRBW01000207">
    <property type="protein sequence ID" value="HDM90667.1"/>
    <property type="molecule type" value="Genomic_DNA"/>
</dbReference>
<comment type="caution">
    <text evidence="16">Lacks conserved residue(s) required for the propagation of feature annotation.</text>
</comment>
<feature type="transmembrane region" description="Helical" evidence="16">
    <location>
        <begin position="348"/>
        <end position="365"/>
    </location>
</feature>
<feature type="domain" description="FeoB-type G" evidence="17">
    <location>
        <begin position="1"/>
        <end position="163"/>
    </location>
</feature>
<dbReference type="SUPFAM" id="SSF52540">
    <property type="entry name" value="P-loop containing nucleoside triphosphate hydrolases"/>
    <property type="match status" value="1"/>
</dbReference>
<dbReference type="GO" id="GO:0046872">
    <property type="term" value="F:metal ion binding"/>
    <property type="evidence" value="ECO:0007669"/>
    <property type="project" value="UniProtKB-KW"/>
</dbReference>
<evidence type="ECO:0000259" key="17">
    <source>
        <dbReference type="PROSITE" id="PS51711"/>
    </source>
</evidence>
<feature type="binding site" evidence="14">
    <location>
        <begin position="54"/>
        <end position="57"/>
    </location>
    <ligand>
        <name>GTP</name>
        <dbReference type="ChEBI" id="CHEBI:37565"/>
        <label>1</label>
    </ligand>
</feature>
<evidence type="ECO:0000256" key="11">
    <source>
        <dbReference type="ARBA" id="ARBA00023136"/>
    </source>
</evidence>
<feature type="binding site" evidence="14">
    <location>
        <begin position="114"/>
        <end position="117"/>
    </location>
    <ligand>
        <name>GTP</name>
        <dbReference type="ChEBI" id="CHEBI:37565"/>
        <label>1</label>
    </ligand>
</feature>
<evidence type="ECO:0000256" key="10">
    <source>
        <dbReference type="ARBA" id="ARBA00023134"/>
    </source>
</evidence>
<keyword evidence="9" id="KW-0406">Ion transport</keyword>
<dbReference type="Gene3D" id="3.40.50.300">
    <property type="entry name" value="P-loop containing nucleotide triphosphate hydrolases"/>
    <property type="match status" value="1"/>
</dbReference>
<feature type="transmembrane region" description="Helical" evidence="16">
    <location>
        <begin position="285"/>
        <end position="303"/>
    </location>
</feature>
<evidence type="ECO:0000256" key="7">
    <source>
        <dbReference type="ARBA" id="ARBA00022989"/>
    </source>
</evidence>
<keyword evidence="2 16" id="KW-0813">Transport</keyword>
<feature type="transmembrane region" description="Helical" evidence="16">
    <location>
        <begin position="614"/>
        <end position="635"/>
    </location>
</feature>
<keyword evidence="7 16" id="KW-1133">Transmembrane helix</keyword>
<organism evidence="18">
    <name type="scientific">candidate division WOR-3 bacterium</name>
    <dbReference type="NCBI Taxonomy" id="2052148"/>
    <lineage>
        <taxon>Bacteria</taxon>
        <taxon>Bacteria division WOR-3</taxon>
    </lineage>
</organism>
<dbReference type="PROSITE" id="PS51711">
    <property type="entry name" value="G_FEOB"/>
    <property type="match status" value="1"/>
</dbReference>
<comment type="function">
    <text evidence="16">Probable transporter of a GTP-driven Fe(2+) uptake system.</text>
</comment>
<dbReference type="InterPro" id="IPR003373">
    <property type="entry name" value="Fe2_transport_prot-B"/>
</dbReference>
<dbReference type="GO" id="GO:0005886">
    <property type="term" value="C:plasma membrane"/>
    <property type="evidence" value="ECO:0007669"/>
    <property type="project" value="UniProtKB-SubCell"/>
</dbReference>
<protein>
    <recommendedName>
        <fullName evidence="12 13">Ferrous iron transport protein B</fullName>
    </recommendedName>
</protein>
<dbReference type="InterPro" id="IPR011640">
    <property type="entry name" value="Fe2_transport_prot_B_C"/>
</dbReference>
<feature type="transmembrane region" description="Helical" evidence="16">
    <location>
        <begin position="586"/>
        <end position="607"/>
    </location>
</feature>
<evidence type="ECO:0000256" key="12">
    <source>
        <dbReference type="ARBA" id="ARBA00031200"/>
    </source>
</evidence>
<evidence type="ECO:0000256" key="9">
    <source>
        <dbReference type="ARBA" id="ARBA00023065"/>
    </source>
</evidence>
<evidence type="ECO:0000256" key="13">
    <source>
        <dbReference type="NCBIfam" id="TIGR00437"/>
    </source>
</evidence>
<evidence type="ECO:0000256" key="15">
    <source>
        <dbReference type="PIRSR" id="PIRSR603373-2"/>
    </source>
</evidence>
<evidence type="ECO:0000256" key="3">
    <source>
        <dbReference type="ARBA" id="ARBA00022475"/>
    </source>
</evidence>
<keyword evidence="15" id="KW-0479">Metal-binding</keyword>